<dbReference type="PANTHER" id="PTHR24356:SF1">
    <property type="entry name" value="SERINE_THREONINE-PROTEIN KINASE GREATWALL"/>
    <property type="match status" value="1"/>
</dbReference>
<dbReference type="OrthoDB" id="10252171at2759"/>
<evidence type="ECO:0000256" key="3">
    <source>
        <dbReference type="ARBA" id="ARBA00022679"/>
    </source>
</evidence>
<organism evidence="11 12">
    <name type="scientific">Cyclocybe aegerita</name>
    <name type="common">Black poplar mushroom</name>
    <name type="synonym">Agrocybe aegerita</name>
    <dbReference type="NCBI Taxonomy" id="1973307"/>
    <lineage>
        <taxon>Eukaryota</taxon>
        <taxon>Fungi</taxon>
        <taxon>Dikarya</taxon>
        <taxon>Basidiomycota</taxon>
        <taxon>Agaricomycotina</taxon>
        <taxon>Agaricomycetes</taxon>
        <taxon>Agaricomycetidae</taxon>
        <taxon>Agaricales</taxon>
        <taxon>Agaricineae</taxon>
        <taxon>Bolbitiaceae</taxon>
        <taxon>Cyclocybe</taxon>
    </lineage>
</organism>
<evidence type="ECO:0000313" key="12">
    <source>
        <dbReference type="Proteomes" id="UP000467700"/>
    </source>
</evidence>
<evidence type="ECO:0000259" key="10">
    <source>
        <dbReference type="PROSITE" id="PS50011"/>
    </source>
</evidence>
<dbReference type="PROSITE" id="PS00108">
    <property type="entry name" value="PROTEIN_KINASE_ST"/>
    <property type="match status" value="1"/>
</dbReference>
<dbReference type="SUPFAM" id="SSF56112">
    <property type="entry name" value="Protein kinase-like (PK-like)"/>
    <property type="match status" value="1"/>
</dbReference>
<reference evidence="11 12" key="1">
    <citation type="submission" date="2020-01" db="EMBL/GenBank/DDBJ databases">
        <authorList>
            <person name="Gupta K D."/>
        </authorList>
    </citation>
    <scope>NUCLEOTIDE SEQUENCE [LARGE SCALE GENOMIC DNA]</scope>
</reference>
<dbReference type="PANTHER" id="PTHR24356">
    <property type="entry name" value="SERINE/THREONINE-PROTEIN KINASE"/>
    <property type="match status" value="1"/>
</dbReference>
<evidence type="ECO:0000256" key="1">
    <source>
        <dbReference type="ARBA" id="ARBA00012513"/>
    </source>
</evidence>
<dbReference type="InterPro" id="IPR011009">
    <property type="entry name" value="Kinase-like_dom_sf"/>
</dbReference>
<dbReference type="GO" id="GO:0004674">
    <property type="term" value="F:protein serine/threonine kinase activity"/>
    <property type="evidence" value="ECO:0007669"/>
    <property type="project" value="UniProtKB-KW"/>
</dbReference>
<dbReference type="InterPro" id="IPR050236">
    <property type="entry name" value="Ser_Thr_kinase_AGC"/>
</dbReference>
<evidence type="ECO:0000313" key="11">
    <source>
        <dbReference type="EMBL" id="CAA7268764.1"/>
    </source>
</evidence>
<keyword evidence="6" id="KW-0067">ATP-binding</keyword>
<sequence>MLSPSFPGLSVAFLSFTTLFEDRTNSSVWPRGKTEYGKDLFSYEDSDSTRTSAEDDWNDADLDENEEDDEEDSDSDSFFECNGESDDDTESTLATNGSSYLDALDALELDTTNIVDEKKSDSVVIEEYDYIVDSHTGGSELNDDDNTWQSDNEVDFSFSAYSPDELEVLEQYAPLLSPKDLPRDICHLSNPPSLPFHFPKPRLPLRAGSYGVIRYLVEREDITVSMVHARFDSEGKLVVKKEDREVYCAKTWKKISRNKADVEAELMAYRRISSGKIDAVPGIDFVLSLDAFLEDKDHFYFIMEPMRYSLRAVIRDRPTALNRVAHTRRLLSQIVLGVAALHAIGIIHRDIKPENVLIDCAGNVQIMDFNVSKVRQISKPYRPHGLYALATVGTLPYMAPEVRLQQTPYGIEIDYWAIGCIVYELESTYGEVLFNTRTIFNKWIDSIRQGFSRSKFLTNAGLKGSAVSLVEGLVRYDTRKRFGIRQLLFHPYFTVNGASTFQFALEEAERRARQGYNINIPRSYKKIFNPHDPRGSSQAWVNPCGALAS</sequence>
<proteinExistence type="predicted"/>
<dbReference type="SMART" id="SM00220">
    <property type="entry name" value="S_TKc"/>
    <property type="match status" value="1"/>
</dbReference>
<feature type="region of interest" description="Disordered" evidence="9">
    <location>
        <begin position="31"/>
        <end position="95"/>
    </location>
</feature>
<feature type="compositionally biased region" description="Acidic residues" evidence="9">
    <location>
        <begin position="54"/>
        <end position="90"/>
    </location>
</feature>
<keyword evidence="12" id="KW-1185">Reference proteome</keyword>
<evidence type="ECO:0000256" key="2">
    <source>
        <dbReference type="ARBA" id="ARBA00022527"/>
    </source>
</evidence>
<evidence type="ECO:0000256" key="5">
    <source>
        <dbReference type="ARBA" id="ARBA00022777"/>
    </source>
</evidence>
<evidence type="ECO:0000256" key="7">
    <source>
        <dbReference type="ARBA" id="ARBA00047899"/>
    </source>
</evidence>
<dbReference type="InterPro" id="IPR008271">
    <property type="entry name" value="Ser/Thr_kinase_AS"/>
</dbReference>
<name>A0A8S0VZK0_CYCAE</name>
<dbReference type="PROSITE" id="PS50011">
    <property type="entry name" value="PROTEIN_KINASE_DOM"/>
    <property type="match status" value="1"/>
</dbReference>
<keyword evidence="3" id="KW-0808">Transferase</keyword>
<comment type="catalytic activity">
    <reaction evidence="7">
        <text>L-threonyl-[protein] + ATP = O-phospho-L-threonyl-[protein] + ADP + H(+)</text>
        <dbReference type="Rhea" id="RHEA:46608"/>
        <dbReference type="Rhea" id="RHEA-COMP:11060"/>
        <dbReference type="Rhea" id="RHEA-COMP:11605"/>
        <dbReference type="ChEBI" id="CHEBI:15378"/>
        <dbReference type="ChEBI" id="CHEBI:30013"/>
        <dbReference type="ChEBI" id="CHEBI:30616"/>
        <dbReference type="ChEBI" id="CHEBI:61977"/>
        <dbReference type="ChEBI" id="CHEBI:456216"/>
        <dbReference type="EC" id="2.7.11.1"/>
    </reaction>
</comment>
<comment type="caution">
    <text evidence="11">The sequence shown here is derived from an EMBL/GenBank/DDBJ whole genome shotgun (WGS) entry which is preliminary data.</text>
</comment>
<protein>
    <recommendedName>
        <fullName evidence="1">non-specific serine/threonine protein kinase</fullName>
        <ecNumber evidence="1">2.7.11.1</ecNumber>
    </recommendedName>
</protein>
<comment type="catalytic activity">
    <reaction evidence="8">
        <text>L-seryl-[protein] + ATP = O-phospho-L-seryl-[protein] + ADP + H(+)</text>
        <dbReference type="Rhea" id="RHEA:17989"/>
        <dbReference type="Rhea" id="RHEA-COMP:9863"/>
        <dbReference type="Rhea" id="RHEA-COMP:11604"/>
        <dbReference type="ChEBI" id="CHEBI:15378"/>
        <dbReference type="ChEBI" id="CHEBI:29999"/>
        <dbReference type="ChEBI" id="CHEBI:30616"/>
        <dbReference type="ChEBI" id="CHEBI:83421"/>
        <dbReference type="ChEBI" id="CHEBI:456216"/>
        <dbReference type="EC" id="2.7.11.1"/>
    </reaction>
</comment>
<dbReference type="EC" id="2.7.11.1" evidence="1"/>
<dbReference type="Gene3D" id="1.10.510.10">
    <property type="entry name" value="Transferase(Phosphotransferase) domain 1"/>
    <property type="match status" value="1"/>
</dbReference>
<dbReference type="EMBL" id="CACVBS010000070">
    <property type="protein sequence ID" value="CAA7268764.1"/>
    <property type="molecule type" value="Genomic_DNA"/>
</dbReference>
<gene>
    <name evidence="11" type="ORF">AAE3_LOCUS11063</name>
</gene>
<evidence type="ECO:0000256" key="8">
    <source>
        <dbReference type="ARBA" id="ARBA00048679"/>
    </source>
</evidence>
<keyword evidence="4" id="KW-0547">Nucleotide-binding</keyword>
<dbReference type="Pfam" id="PF00069">
    <property type="entry name" value="Pkinase"/>
    <property type="match status" value="1"/>
</dbReference>
<feature type="domain" description="Protein kinase" evidence="10">
    <location>
        <begin position="199"/>
        <end position="493"/>
    </location>
</feature>
<evidence type="ECO:0000256" key="6">
    <source>
        <dbReference type="ARBA" id="ARBA00022840"/>
    </source>
</evidence>
<keyword evidence="5" id="KW-0418">Kinase</keyword>
<dbReference type="GO" id="GO:0035556">
    <property type="term" value="P:intracellular signal transduction"/>
    <property type="evidence" value="ECO:0007669"/>
    <property type="project" value="TreeGrafter"/>
</dbReference>
<dbReference type="Proteomes" id="UP000467700">
    <property type="component" value="Unassembled WGS sequence"/>
</dbReference>
<dbReference type="GO" id="GO:0005524">
    <property type="term" value="F:ATP binding"/>
    <property type="evidence" value="ECO:0007669"/>
    <property type="project" value="UniProtKB-KW"/>
</dbReference>
<evidence type="ECO:0000256" key="9">
    <source>
        <dbReference type="SAM" id="MobiDB-lite"/>
    </source>
</evidence>
<accession>A0A8S0VZK0</accession>
<dbReference type="AlphaFoldDB" id="A0A8S0VZK0"/>
<evidence type="ECO:0000256" key="4">
    <source>
        <dbReference type="ARBA" id="ARBA00022741"/>
    </source>
</evidence>
<keyword evidence="2" id="KW-0723">Serine/threonine-protein kinase</keyword>
<dbReference type="InterPro" id="IPR000719">
    <property type="entry name" value="Prot_kinase_dom"/>
</dbReference>